<keyword evidence="4" id="KW-0175">Coiled coil</keyword>
<keyword evidence="9" id="KW-1185">Reference proteome</keyword>
<keyword evidence="3" id="KW-0813">Transport</keyword>
<dbReference type="InterPro" id="IPR058627">
    <property type="entry name" value="MdtA-like_C"/>
</dbReference>
<evidence type="ECO:0000256" key="1">
    <source>
        <dbReference type="ARBA" id="ARBA00004196"/>
    </source>
</evidence>
<dbReference type="InterPro" id="IPR058792">
    <property type="entry name" value="Beta-barrel_RND_2"/>
</dbReference>
<gene>
    <name evidence="8" type="ORF">VA613_13500</name>
</gene>
<dbReference type="PROSITE" id="PS51257">
    <property type="entry name" value="PROKAR_LIPOPROTEIN"/>
    <property type="match status" value="1"/>
</dbReference>
<dbReference type="Gene3D" id="2.40.420.20">
    <property type="match status" value="1"/>
</dbReference>
<feature type="domain" description="Multidrug resistance protein MdtA-like C-terminal permuted SH3" evidence="7">
    <location>
        <begin position="293"/>
        <end position="342"/>
    </location>
</feature>
<dbReference type="Gene3D" id="2.40.30.170">
    <property type="match status" value="1"/>
</dbReference>
<dbReference type="RefSeq" id="WP_324779539.1">
    <property type="nucleotide sequence ID" value="NZ_CP141769.1"/>
</dbReference>
<dbReference type="Gene3D" id="2.40.50.100">
    <property type="match status" value="1"/>
</dbReference>
<comment type="similarity">
    <text evidence="2">Belongs to the membrane fusion protein (MFP) (TC 8.A.1) family.</text>
</comment>
<feature type="domain" description="CusB-like beta-barrel" evidence="6">
    <location>
        <begin position="204"/>
        <end position="277"/>
    </location>
</feature>
<dbReference type="PANTHER" id="PTHR30469:SF15">
    <property type="entry name" value="HLYD FAMILY OF SECRETION PROTEINS"/>
    <property type="match status" value="1"/>
</dbReference>
<sequence length="358" mass="38309">MRPRFLPTLLVLVLASCGRDAPQAPPPDIRPVRAERVGVEAAVQGSRYAGEVRARYETDLAFRVGGRVRTRAVEVGSEVRAGQLIATLDPQDYALAARAARAQLAAAETDARLAQQDLQRFAELHARNFISAAELDRRRATADAAAARVRALRAEAARQDNQQAYTRLAAPHAGVVTAVAFEAGQVVAAGQPVARVAQRGEREVRIDVPENALQALRAERAPRIRLWAAPQKAYAGRLREVSPMADPATRTYSARVSLLDPDADVKLGMTATVEIGTAAAPRLSVAQTALFRVDGKPQVWVVDPRTHKVAARSVQIGGLDGTRAVIVSGLAAGEWVVTAGVHKIAPGQEVRLVAPERS</sequence>
<evidence type="ECO:0000259" key="6">
    <source>
        <dbReference type="Pfam" id="PF25954"/>
    </source>
</evidence>
<evidence type="ECO:0000256" key="2">
    <source>
        <dbReference type="ARBA" id="ARBA00009477"/>
    </source>
</evidence>
<evidence type="ECO:0000259" key="7">
    <source>
        <dbReference type="Pfam" id="PF25967"/>
    </source>
</evidence>
<proteinExistence type="inferred from homology"/>
<reference evidence="8 9" key="1">
    <citation type="submission" date="2023-12" db="EMBL/GenBank/DDBJ databases">
        <title>Thiobacillus sedimentum sp. nov., a chemolithoautotrophic sulfur-oxidizing bacterium isolated from freshwater sediment.</title>
        <authorList>
            <person name="Luo J."/>
            <person name="Dai C."/>
        </authorList>
    </citation>
    <scope>NUCLEOTIDE SEQUENCE [LARGE SCALE GENOMIC DNA]</scope>
    <source>
        <strain evidence="8 9">SCUT-2</strain>
    </source>
</reference>
<accession>A0ABZ1CID4</accession>
<name>A0ABZ1CID4_9PROT</name>
<evidence type="ECO:0000256" key="4">
    <source>
        <dbReference type="SAM" id="Coils"/>
    </source>
</evidence>
<dbReference type="InterPro" id="IPR006143">
    <property type="entry name" value="RND_pump_MFP"/>
</dbReference>
<evidence type="ECO:0000313" key="8">
    <source>
        <dbReference type="EMBL" id="WRS39007.1"/>
    </source>
</evidence>
<protein>
    <submittedName>
        <fullName evidence="8">Efflux RND transporter periplasmic adaptor subunit</fullName>
    </submittedName>
</protein>
<dbReference type="SUPFAM" id="SSF111369">
    <property type="entry name" value="HlyD-like secretion proteins"/>
    <property type="match status" value="1"/>
</dbReference>
<organism evidence="8 9">
    <name type="scientific">Thiobacillus sedimenti</name>
    <dbReference type="NCBI Taxonomy" id="3110231"/>
    <lineage>
        <taxon>Bacteria</taxon>
        <taxon>Pseudomonadati</taxon>
        <taxon>Pseudomonadota</taxon>
        <taxon>Betaproteobacteria</taxon>
        <taxon>Nitrosomonadales</taxon>
        <taxon>Thiobacillaceae</taxon>
        <taxon>Thiobacillus</taxon>
    </lineage>
</organism>
<dbReference type="Pfam" id="PF25917">
    <property type="entry name" value="BSH_RND"/>
    <property type="match status" value="1"/>
</dbReference>
<dbReference type="EMBL" id="CP141769">
    <property type="protein sequence ID" value="WRS39007.1"/>
    <property type="molecule type" value="Genomic_DNA"/>
</dbReference>
<feature type="domain" description="Multidrug resistance protein MdtA-like barrel-sandwich hybrid" evidence="5">
    <location>
        <begin position="61"/>
        <end position="195"/>
    </location>
</feature>
<dbReference type="NCBIfam" id="TIGR01730">
    <property type="entry name" value="RND_mfp"/>
    <property type="match status" value="1"/>
</dbReference>
<evidence type="ECO:0000256" key="3">
    <source>
        <dbReference type="ARBA" id="ARBA00022448"/>
    </source>
</evidence>
<dbReference type="Pfam" id="PF25967">
    <property type="entry name" value="RND-MFP_C"/>
    <property type="match status" value="1"/>
</dbReference>
<evidence type="ECO:0000313" key="9">
    <source>
        <dbReference type="Proteomes" id="UP001334732"/>
    </source>
</evidence>
<dbReference type="InterPro" id="IPR058625">
    <property type="entry name" value="MdtA-like_BSH"/>
</dbReference>
<evidence type="ECO:0000259" key="5">
    <source>
        <dbReference type="Pfam" id="PF25917"/>
    </source>
</evidence>
<dbReference type="Gene3D" id="1.10.287.470">
    <property type="entry name" value="Helix hairpin bin"/>
    <property type="match status" value="1"/>
</dbReference>
<feature type="coiled-coil region" evidence="4">
    <location>
        <begin position="97"/>
        <end position="162"/>
    </location>
</feature>
<comment type="subcellular location">
    <subcellularLocation>
        <location evidence="1">Cell envelope</location>
    </subcellularLocation>
</comment>
<dbReference type="PANTHER" id="PTHR30469">
    <property type="entry name" value="MULTIDRUG RESISTANCE PROTEIN MDTA"/>
    <property type="match status" value="1"/>
</dbReference>
<dbReference type="Pfam" id="PF25954">
    <property type="entry name" value="Beta-barrel_RND_2"/>
    <property type="match status" value="1"/>
</dbReference>
<dbReference type="Proteomes" id="UP001334732">
    <property type="component" value="Chromosome"/>
</dbReference>